<reference evidence="4 5" key="1">
    <citation type="submission" date="2010-08" db="EMBL/GenBank/DDBJ databases">
        <authorList>
            <consortium name="US DOE Joint Genome Institute (JGI-PGF)"/>
            <person name="Lucas S."/>
            <person name="Copeland A."/>
            <person name="Lapidus A."/>
            <person name="Cheng J.-F."/>
            <person name="Bruce D."/>
            <person name="Goodwin L."/>
            <person name="Pitluck S."/>
            <person name="Land M.L."/>
            <person name="Hauser L."/>
            <person name="Chang Y.-J."/>
            <person name="Anderson I.J."/>
            <person name="Johnson E."/>
            <person name="Mulhopadhyay B."/>
            <person name="Kyrpides N."/>
            <person name="Woyke T.J."/>
        </authorList>
    </citation>
    <scope>NUCLEOTIDE SEQUENCE [LARGE SCALE GENOMIC DNA]</scope>
    <source>
        <strain evidence="4 5">6</strain>
    </source>
</reference>
<dbReference type="OrthoDB" id="27330at2"/>
<accession>I5AUS0</accession>
<name>I5AUS0_EUBC6</name>
<feature type="compositionally biased region" description="Gly residues" evidence="2">
    <location>
        <begin position="455"/>
        <end position="473"/>
    </location>
</feature>
<feature type="compositionally biased region" description="Polar residues" evidence="2">
    <location>
        <begin position="371"/>
        <end position="390"/>
    </location>
</feature>
<protein>
    <submittedName>
        <fullName evidence="4">Cell envelope-related function transcriptional attenuator common domain</fullName>
    </submittedName>
</protein>
<feature type="region of interest" description="Disordered" evidence="2">
    <location>
        <begin position="365"/>
        <end position="491"/>
    </location>
</feature>
<evidence type="ECO:0000256" key="1">
    <source>
        <dbReference type="ARBA" id="ARBA00006068"/>
    </source>
</evidence>
<sequence>MSQNKKRKKKLSLKAKVVILIALCFVLVGLIGVLLVQTKLGLIRHVDPNRQAFLSQSQQVFEQDANASSNTMDAKDVDFHNADIDVMSDKDISNILLIGQDARNGEKGQRSDSMIICSINKKTKKITMVSLMRDMYVPIPGYDSNRINSAYMLGGMKLLDKVIKTDFGVKIDGNLEVNFDGFLQAMTAVGDLAIELNEEEAAYLNTYPGLGSNDDTAKEAWDLHTGMNSLTSSQALAYARIRYIGNSDWERTDRQRKVLTAAFNKVRAMSLGEIFKLADKILPCFTTDMTDSQILGYVYTVATSGIELKGKSYRIPVDGTYEGQTINGMSVLVPDLGQENAYLQHYLYGKSLKKALAEYYKKNPDAKKSTTSDYDVDVSQNSFDPSTLGNDYTVTDSTGGGTDYSGYTGGDTSGTGETDYSGYTGGDTSGTGGTDYSGNTGGDYSGTGEMDYSGYTGGDYSGTGGTDYSGGYSGADYSGGYSGADYSGYNP</sequence>
<evidence type="ECO:0000313" key="4">
    <source>
        <dbReference type="EMBL" id="EIM57543.1"/>
    </source>
</evidence>
<dbReference type="Gene3D" id="3.40.630.190">
    <property type="entry name" value="LCP protein"/>
    <property type="match status" value="1"/>
</dbReference>
<dbReference type="InterPro" id="IPR050922">
    <property type="entry name" value="LytR/CpsA/Psr_CW_biosynth"/>
</dbReference>
<dbReference type="Pfam" id="PF03816">
    <property type="entry name" value="LytR_cpsA_psr"/>
    <property type="match status" value="1"/>
</dbReference>
<feature type="compositionally biased region" description="Gly residues" evidence="2">
    <location>
        <begin position="423"/>
        <end position="445"/>
    </location>
</feature>
<dbReference type="STRING" id="633697.EubceDRAFT1_1766"/>
<dbReference type="AlphaFoldDB" id="I5AUS0"/>
<feature type="compositionally biased region" description="Gly residues" evidence="2">
    <location>
        <begin position="398"/>
        <end position="413"/>
    </location>
</feature>
<dbReference type="EMBL" id="CM001487">
    <property type="protein sequence ID" value="EIM57543.1"/>
    <property type="molecule type" value="Genomic_DNA"/>
</dbReference>
<feature type="compositionally biased region" description="Low complexity" evidence="2">
    <location>
        <begin position="474"/>
        <end position="491"/>
    </location>
</feature>
<reference evidence="4 5" key="2">
    <citation type="submission" date="2012-02" db="EMBL/GenBank/DDBJ databases">
        <title>Improved High-Quality Draft sequence of Eubacterium cellulosolvens 6.</title>
        <authorList>
            <consortium name="US DOE Joint Genome Institute"/>
            <person name="Lucas S."/>
            <person name="Han J."/>
            <person name="Lapidus A."/>
            <person name="Cheng J.-F."/>
            <person name="Goodwin L."/>
            <person name="Pitluck S."/>
            <person name="Peters L."/>
            <person name="Mikhailova N."/>
            <person name="Gu W."/>
            <person name="Detter J.C."/>
            <person name="Han C."/>
            <person name="Tapia R."/>
            <person name="Land M."/>
            <person name="Hauser L."/>
            <person name="Kyrpides N."/>
            <person name="Ivanova N."/>
            <person name="Pagani I."/>
            <person name="Johnson E."/>
            <person name="Mukhopadhyay B."/>
            <person name="Anderson I."/>
            <person name="Woyke T."/>
        </authorList>
    </citation>
    <scope>NUCLEOTIDE SEQUENCE [LARGE SCALE GENOMIC DNA]</scope>
    <source>
        <strain evidence="4 5">6</strain>
    </source>
</reference>
<dbReference type="HOGENOM" id="CLU_016455_1_2_9"/>
<gene>
    <name evidence="4" type="ORF">EubceDRAFT1_1766</name>
</gene>
<keyword evidence="5" id="KW-1185">Reference proteome</keyword>
<comment type="similarity">
    <text evidence="1">Belongs to the LytR/CpsA/Psr (LCP) family.</text>
</comment>
<evidence type="ECO:0000259" key="3">
    <source>
        <dbReference type="Pfam" id="PF03816"/>
    </source>
</evidence>
<evidence type="ECO:0000256" key="2">
    <source>
        <dbReference type="SAM" id="MobiDB-lite"/>
    </source>
</evidence>
<dbReference type="PANTHER" id="PTHR33392:SF6">
    <property type="entry name" value="POLYISOPRENYL-TEICHOIC ACID--PEPTIDOGLYCAN TEICHOIC ACID TRANSFERASE TAGU"/>
    <property type="match status" value="1"/>
</dbReference>
<organism evidence="4 5">
    <name type="scientific">Eubacterium cellulosolvens (strain ATCC 43171 / JCM 9499 / 6)</name>
    <name type="common">Cillobacterium cellulosolvens</name>
    <dbReference type="NCBI Taxonomy" id="633697"/>
    <lineage>
        <taxon>Bacteria</taxon>
        <taxon>Bacillati</taxon>
        <taxon>Bacillota</taxon>
        <taxon>Clostridia</taxon>
        <taxon>Eubacteriales</taxon>
        <taxon>Eubacteriaceae</taxon>
        <taxon>Eubacterium</taxon>
    </lineage>
</organism>
<dbReference type="NCBIfam" id="TIGR00350">
    <property type="entry name" value="lytR_cpsA_psr"/>
    <property type="match status" value="1"/>
</dbReference>
<dbReference type="PANTHER" id="PTHR33392">
    <property type="entry name" value="POLYISOPRENYL-TEICHOIC ACID--PEPTIDOGLYCAN TEICHOIC ACID TRANSFERASE TAGU"/>
    <property type="match status" value="1"/>
</dbReference>
<feature type="domain" description="Cell envelope-related transcriptional attenuator" evidence="3">
    <location>
        <begin position="110"/>
        <end position="267"/>
    </location>
</feature>
<dbReference type="InterPro" id="IPR004474">
    <property type="entry name" value="LytR_CpsA_psr"/>
</dbReference>
<dbReference type="eggNOG" id="COG1316">
    <property type="taxonomic scope" value="Bacteria"/>
</dbReference>
<proteinExistence type="inferred from homology"/>
<dbReference type="Proteomes" id="UP000005753">
    <property type="component" value="Chromosome"/>
</dbReference>
<evidence type="ECO:0000313" key="5">
    <source>
        <dbReference type="Proteomes" id="UP000005753"/>
    </source>
</evidence>